<evidence type="ECO:0000313" key="2">
    <source>
        <dbReference type="EMBL" id="HIZ66757.1"/>
    </source>
</evidence>
<dbReference type="AlphaFoldDB" id="A0A9D2JU80"/>
<reference evidence="2" key="1">
    <citation type="journal article" date="2021" name="PeerJ">
        <title>Extensive microbial diversity within the chicken gut microbiome revealed by metagenomics and culture.</title>
        <authorList>
            <person name="Gilroy R."/>
            <person name="Ravi A."/>
            <person name="Getino M."/>
            <person name="Pursley I."/>
            <person name="Horton D.L."/>
            <person name="Alikhan N.F."/>
            <person name="Baker D."/>
            <person name="Gharbi K."/>
            <person name="Hall N."/>
            <person name="Watson M."/>
            <person name="Adriaenssens E.M."/>
            <person name="Foster-Nyarko E."/>
            <person name="Jarju S."/>
            <person name="Secka A."/>
            <person name="Antonio M."/>
            <person name="Oren A."/>
            <person name="Chaudhuri R.R."/>
            <person name="La Ragione R."/>
            <person name="Hildebrand F."/>
            <person name="Pallen M.J."/>
        </authorList>
    </citation>
    <scope>NUCLEOTIDE SEQUENCE</scope>
    <source>
        <strain evidence="2">1068</strain>
    </source>
</reference>
<feature type="domain" description="DUF5716" evidence="1">
    <location>
        <begin position="124"/>
        <end position="415"/>
    </location>
</feature>
<dbReference type="EMBL" id="DXBG01000300">
    <property type="protein sequence ID" value="HIZ66757.1"/>
    <property type="molecule type" value="Genomic_DNA"/>
</dbReference>
<gene>
    <name evidence="2" type="ORF">H9809_12825</name>
</gene>
<protein>
    <recommendedName>
        <fullName evidence="1">DUF5716 domain-containing protein</fullName>
    </recommendedName>
</protein>
<accession>A0A9D2JU80</accession>
<organism evidence="2 3">
    <name type="scientific">Candidatus Blautia pullicola</name>
    <dbReference type="NCBI Taxonomy" id="2838498"/>
    <lineage>
        <taxon>Bacteria</taxon>
        <taxon>Bacillati</taxon>
        <taxon>Bacillota</taxon>
        <taxon>Clostridia</taxon>
        <taxon>Lachnospirales</taxon>
        <taxon>Lachnospiraceae</taxon>
        <taxon>Blautia</taxon>
    </lineage>
</organism>
<reference evidence="2" key="2">
    <citation type="submission" date="2021-04" db="EMBL/GenBank/DDBJ databases">
        <authorList>
            <person name="Gilroy R."/>
        </authorList>
    </citation>
    <scope>NUCLEOTIDE SEQUENCE</scope>
    <source>
        <strain evidence="2">1068</strain>
    </source>
</reference>
<evidence type="ECO:0000259" key="1">
    <source>
        <dbReference type="Pfam" id="PF18980"/>
    </source>
</evidence>
<comment type="caution">
    <text evidence="2">The sequence shown here is derived from an EMBL/GenBank/DDBJ whole genome shotgun (WGS) entry which is preliminary data.</text>
</comment>
<dbReference type="Pfam" id="PF18980">
    <property type="entry name" value="DUF5716_C"/>
    <property type="match status" value="1"/>
</dbReference>
<proteinExistence type="predicted"/>
<name>A0A9D2JU80_9FIRM</name>
<evidence type="ECO:0000313" key="3">
    <source>
        <dbReference type="Proteomes" id="UP000824056"/>
    </source>
</evidence>
<dbReference type="InterPro" id="IPR043770">
    <property type="entry name" value="DUF5716_C"/>
</dbReference>
<sequence>MNETRNIIAGLEIGKDQSQLCYYDRKEREPISVSVKAGSNQYLFPTLLSKRPGKDTWHYGMEAQFFVGQEEELPVSGLLNIWSREEGVLVDEETKTPGELMEIYLRGCISLLGVGEPSRQIKAFMITVPKLSGPLIRAVYQAGEAMGFLREQIWVQDYEESFYYYVMNHRKDNWNRKIGWFLFEEDKVSFARLVMDNQRRPVTAVIQHGKTAELSKDPIERDENFYRLISQSCGNDTYSGIYMVGEGFDQEWAVRSTPYLCRNQRHVYYGNNLYVKGACYGAKEKCGEENLKGYLYLSPSLIKKNVSMEMLVAGTTKSVILVEAGKNWYEINRELEFILDGKEDLEFVVTPMEGSQKTRCSMKLPGLPKRPEKTTRLRLTVYYESEELCVVQAEDMGFGDLYPSQGKVWTEKVSW</sequence>
<dbReference type="Proteomes" id="UP000824056">
    <property type="component" value="Unassembled WGS sequence"/>
</dbReference>